<evidence type="ECO:0000313" key="2">
    <source>
        <dbReference type="EMBL" id="UOQ42759.1"/>
    </source>
</evidence>
<protein>
    <submittedName>
        <fullName evidence="2">Ribonuclease HI family protein</fullName>
    </submittedName>
</protein>
<proteinExistence type="predicted"/>
<dbReference type="InterPro" id="IPR012337">
    <property type="entry name" value="RNaseH-like_sf"/>
</dbReference>
<dbReference type="CDD" id="cd09279">
    <property type="entry name" value="RNase_HI_like"/>
    <property type="match status" value="1"/>
</dbReference>
<dbReference type="PROSITE" id="PS50879">
    <property type="entry name" value="RNASE_H_1"/>
    <property type="match status" value="1"/>
</dbReference>
<evidence type="ECO:0000313" key="3">
    <source>
        <dbReference type="Proteomes" id="UP000831787"/>
    </source>
</evidence>
<name>A0ABY4EE65_9BACI</name>
<dbReference type="InterPro" id="IPR036397">
    <property type="entry name" value="RNaseH_sf"/>
</dbReference>
<evidence type="ECO:0000259" key="1">
    <source>
        <dbReference type="PROSITE" id="PS50879"/>
    </source>
</evidence>
<dbReference type="Gene3D" id="3.30.420.10">
    <property type="entry name" value="Ribonuclease H-like superfamily/Ribonuclease H"/>
    <property type="match status" value="1"/>
</dbReference>
<sequence length="130" mass="14930">MIEVYTDGAAMGDPGPSACGVYMKHADKHWEYSFQLGELSNHEAEFWGVIKALEICQSEFPGEIISLRSDSRIVVDTLEKEFSKNEKFIPLLERIQHLKNAFAFVFIKWIPEKQNKNADRIARSALRAER</sequence>
<dbReference type="SUPFAM" id="SSF53098">
    <property type="entry name" value="Ribonuclease H-like"/>
    <property type="match status" value="1"/>
</dbReference>
<dbReference type="InterPro" id="IPR002156">
    <property type="entry name" value="RNaseH_domain"/>
</dbReference>
<organism evidence="2 3">
    <name type="scientific">Halobacillus salinarum</name>
    <dbReference type="NCBI Taxonomy" id="2932257"/>
    <lineage>
        <taxon>Bacteria</taxon>
        <taxon>Bacillati</taxon>
        <taxon>Bacillota</taxon>
        <taxon>Bacilli</taxon>
        <taxon>Bacillales</taxon>
        <taxon>Bacillaceae</taxon>
        <taxon>Halobacillus</taxon>
    </lineage>
</organism>
<dbReference type="RefSeq" id="WP_244708120.1">
    <property type="nucleotide sequence ID" value="NZ_CP095073.1"/>
</dbReference>
<dbReference type="Pfam" id="PF13456">
    <property type="entry name" value="RVT_3"/>
    <property type="match status" value="1"/>
</dbReference>
<dbReference type="InterPro" id="IPR053151">
    <property type="entry name" value="RNase_H-like"/>
</dbReference>
<dbReference type="EMBL" id="CP095073">
    <property type="protein sequence ID" value="UOQ42759.1"/>
    <property type="molecule type" value="Genomic_DNA"/>
</dbReference>
<dbReference type="PANTHER" id="PTHR47723">
    <property type="entry name" value="OS05G0353850 PROTEIN"/>
    <property type="match status" value="1"/>
</dbReference>
<gene>
    <name evidence="2" type="ORF">MUN89_12355</name>
</gene>
<feature type="domain" description="RNase H type-1" evidence="1">
    <location>
        <begin position="1"/>
        <end position="127"/>
    </location>
</feature>
<accession>A0ABY4EE65</accession>
<reference evidence="2 3" key="1">
    <citation type="submission" date="2022-04" db="EMBL/GenBank/DDBJ databases">
        <title>Halobacillus sp. isolated from saltern.</title>
        <authorList>
            <person name="Won M."/>
            <person name="Lee C.-M."/>
            <person name="Woen H.-Y."/>
            <person name="Kwon S.-W."/>
        </authorList>
    </citation>
    <scope>NUCLEOTIDE SEQUENCE [LARGE SCALE GENOMIC DNA]</scope>
    <source>
        <strain evidence="2 3">SSBR10-3</strain>
    </source>
</reference>
<dbReference type="PANTHER" id="PTHR47723:SF19">
    <property type="entry name" value="POLYNUCLEOTIDYL TRANSFERASE, RIBONUCLEASE H-LIKE SUPERFAMILY PROTEIN"/>
    <property type="match status" value="1"/>
</dbReference>
<keyword evidence="3" id="KW-1185">Reference proteome</keyword>
<dbReference type="Proteomes" id="UP000831787">
    <property type="component" value="Chromosome"/>
</dbReference>